<keyword evidence="4 5" id="KW-0274">FAD</keyword>
<dbReference type="Pfam" id="PF02770">
    <property type="entry name" value="Acyl-CoA_dh_M"/>
    <property type="match status" value="1"/>
</dbReference>
<accession>A0ABP8XU33</accession>
<evidence type="ECO:0000259" key="8">
    <source>
        <dbReference type="Pfam" id="PF02770"/>
    </source>
</evidence>
<dbReference type="PANTHER" id="PTHR43188">
    <property type="entry name" value="ACYL-COENZYME A OXIDASE"/>
    <property type="match status" value="1"/>
</dbReference>
<dbReference type="InterPro" id="IPR006091">
    <property type="entry name" value="Acyl-CoA_Oxase/DH_mid-dom"/>
</dbReference>
<dbReference type="InterPro" id="IPR046373">
    <property type="entry name" value="Acyl-CoA_Oxase/DH_mid-dom_sf"/>
</dbReference>
<dbReference type="Gene3D" id="2.40.110.10">
    <property type="entry name" value="Butyryl-CoA Dehydrogenase, subunit A, domain 2"/>
    <property type="match status" value="1"/>
</dbReference>
<comment type="cofactor">
    <cofactor evidence="1 5">
        <name>FAD</name>
        <dbReference type="ChEBI" id="CHEBI:57692"/>
    </cofactor>
</comment>
<dbReference type="SUPFAM" id="SSF47203">
    <property type="entry name" value="Acyl-CoA dehydrogenase C-terminal domain-like"/>
    <property type="match status" value="1"/>
</dbReference>
<dbReference type="Proteomes" id="UP001500325">
    <property type="component" value="Unassembled WGS sequence"/>
</dbReference>
<evidence type="ECO:0000256" key="6">
    <source>
        <dbReference type="SAM" id="MobiDB-lite"/>
    </source>
</evidence>
<evidence type="ECO:0000256" key="5">
    <source>
        <dbReference type="RuleBase" id="RU362125"/>
    </source>
</evidence>
<feature type="domain" description="Acyl-CoA dehydrogenase/oxidase N-terminal" evidence="9">
    <location>
        <begin position="68"/>
        <end position="178"/>
    </location>
</feature>
<feature type="domain" description="Acyl-CoA dehydrogenase/oxidase C-terminal" evidence="7">
    <location>
        <begin position="295"/>
        <end position="434"/>
    </location>
</feature>
<dbReference type="InterPro" id="IPR045008">
    <property type="entry name" value="ACX4-like"/>
</dbReference>
<gene>
    <name evidence="10" type="ORF">GCM10023215_66490</name>
</gene>
<dbReference type="PANTHER" id="PTHR43188:SF1">
    <property type="entry name" value="ACYL-COA DEHYDROGENASE"/>
    <property type="match status" value="1"/>
</dbReference>
<protein>
    <submittedName>
        <fullName evidence="10">Acyl-CoA dehydrogenase family protein</fullName>
    </submittedName>
</protein>
<dbReference type="InterPro" id="IPR013786">
    <property type="entry name" value="AcylCoA_DH/ox_N"/>
</dbReference>
<dbReference type="Pfam" id="PF02771">
    <property type="entry name" value="Acyl-CoA_dh_N"/>
    <property type="match status" value="1"/>
</dbReference>
<dbReference type="Gene3D" id="1.20.140.10">
    <property type="entry name" value="Butyryl-CoA Dehydrogenase, subunit A, domain 3"/>
    <property type="match status" value="1"/>
</dbReference>
<evidence type="ECO:0000259" key="9">
    <source>
        <dbReference type="Pfam" id="PF02771"/>
    </source>
</evidence>
<dbReference type="PROSITE" id="PS00073">
    <property type="entry name" value="ACYL_COA_DH_2"/>
    <property type="match status" value="1"/>
</dbReference>
<dbReference type="Pfam" id="PF00441">
    <property type="entry name" value="Acyl-CoA_dh_1"/>
    <property type="match status" value="1"/>
</dbReference>
<reference evidence="11" key="1">
    <citation type="journal article" date="2019" name="Int. J. Syst. Evol. Microbiol.">
        <title>The Global Catalogue of Microorganisms (GCM) 10K type strain sequencing project: providing services to taxonomists for standard genome sequencing and annotation.</title>
        <authorList>
            <consortium name="The Broad Institute Genomics Platform"/>
            <consortium name="The Broad Institute Genome Sequencing Center for Infectious Disease"/>
            <person name="Wu L."/>
            <person name="Ma J."/>
        </authorList>
    </citation>
    <scope>NUCLEOTIDE SEQUENCE [LARGE SCALE GENOMIC DNA]</scope>
    <source>
        <strain evidence="11">JCM 18055</strain>
    </source>
</reference>
<comment type="caution">
    <text evidence="10">The sequence shown here is derived from an EMBL/GenBank/DDBJ whole genome shotgun (WGS) entry which is preliminary data.</text>
</comment>
<evidence type="ECO:0000313" key="11">
    <source>
        <dbReference type="Proteomes" id="UP001500325"/>
    </source>
</evidence>
<keyword evidence="3 5" id="KW-0285">Flavoprotein</keyword>
<organism evidence="10 11">
    <name type="scientific">Pseudonocardia yuanmonensis</name>
    <dbReference type="NCBI Taxonomy" id="1095914"/>
    <lineage>
        <taxon>Bacteria</taxon>
        <taxon>Bacillati</taxon>
        <taxon>Actinomycetota</taxon>
        <taxon>Actinomycetes</taxon>
        <taxon>Pseudonocardiales</taxon>
        <taxon>Pseudonocardiaceae</taxon>
        <taxon>Pseudonocardia</taxon>
    </lineage>
</organism>
<comment type="similarity">
    <text evidence="2 5">Belongs to the acyl-CoA dehydrogenase family.</text>
</comment>
<feature type="region of interest" description="Disordered" evidence="6">
    <location>
        <begin position="1"/>
        <end position="48"/>
    </location>
</feature>
<evidence type="ECO:0000256" key="3">
    <source>
        <dbReference type="ARBA" id="ARBA00022630"/>
    </source>
</evidence>
<evidence type="ECO:0000256" key="4">
    <source>
        <dbReference type="ARBA" id="ARBA00022827"/>
    </source>
</evidence>
<proteinExistence type="inferred from homology"/>
<evidence type="ECO:0000256" key="1">
    <source>
        <dbReference type="ARBA" id="ARBA00001974"/>
    </source>
</evidence>
<feature type="domain" description="Acyl-CoA oxidase/dehydrogenase middle" evidence="8">
    <location>
        <begin position="183"/>
        <end position="274"/>
    </location>
</feature>
<evidence type="ECO:0000256" key="2">
    <source>
        <dbReference type="ARBA" id="ARBA00009347"/>
    </source>
</evidence>
<evidence type="ECO:0000313" key="10">
    <source>
        <dbReference type="EMBL" id="GAA4714065.1"/>
    </source>
</evidence>
<dbReference type="SUPFAM" id="SSF56645">
    <property type="entry name" value="Acyl-CoA dehydrogenase NM domain-like"/>
    <property type="match status" value="1"/>
</dbReference>
<dbReference type="InterPro" id="IPR009075">
    <property type="entry name" value="AcylCo_DH/oxidase_C"/>
</dbReference>
<name>A0ABP8XU33_9PSEU</name>
<evidence type="ECO:0000259" key="7">
    <source>
        <dbReference type="Pfam" id="PF00441"/>
    </source>
</evidence>
<dbReference type="InterPro" id="IPR009100">
    <property type="entry name" value="AcylCoA_DH/oxidase_NM_dom_sf"/>
</dbReference>
<sequence length="441" mass="47873">MPAPLHDHRLWTGTVGDRPPPSTIGDHGRPSRGAARPGSGQSGPMEPQYAHLGEALGTDFFSVREQFTDEQWERFATVRKFVDAEVLPEMGGYWERAELPWHLFRRLPELGIVGETITGYGAAGMSPLACGLVHMELHRGDGSLGTFLGVHAGLAMQSIAMCGSEEQKQRWLPSMSTMQRLGAFALTEPDHGSDSVALETTARRDGDHWVLDGRKRWIGNGTIADLVVVWARDEADGQVKGFVVETPAEGYEATVIGGKVSVRSVWQADITLTGVRVPEENRLTGARTFADCAAVLASTRGLCAWMALGHATAGYDAALRYAKERTQFGKPLAAFQIVQEKLVQMLADLTGMQLYCMQIGRLAEAGRLSPTIAGLAKMNNTRVARRILGTARDLLGGNGILLEHHVARHWADIEAIHTFEGTETIQTLIVGKEITGIGAFS</sequence>
<dbReference type="InterPro" id="IPR036250">
    <property type="entry name" value="AcylCo_DH-like_C"/>
</dbReference>
<feature type="compositionally biased region" description="Basic and acidic residues" evidence="6">
    <location>
        <begin position="1"/>
        <end position="10"/>
    </location>
</feature>
<keyword evidence="5" id="KW-0560">Oxidoreductase</keyword>
<keyword evidence="11" id="KW-1185">Reference proteome</keyword>
<dbReference type="EMBL" id="BAABIC010000040">
    <property type="protein sequence ID" value="GAA4714065.1"/>
    <property type="molecule type" value="Genomic_DNA"/>
</dbReference>
<dbReference type="Gene3D" id="1.10.540.10">
    <property type="entry name" value="Acyl-CoA dehydrogenase/oxidase, N-terminal domain"/>
    <property type="match status" value="1"/>
</dbReference>
<dbReference type="InterPro" id="IPR006089">
    <property type="entry name" value="Acyl-CoA_DH_CS"/>
</dbReference>
<dbReference type="InterPro" id="IPR037069">
    <property type="entry name" value="AcylCoA_DH/ox_N_sf"/>
</dbReference>